<dbReference type="AlphaFoldDB" id="A0A1H6K794"/>
<evidence type="ECO:0000313" key="3">
    <source>
        <dbReference type="EMBL" id="SEH68874.1"/>
    </source>
</evidence>
<organism evidence="3 4">
    <name type="scientific">Bathymodiolus azoricus thioautotrophic gill symbiont</name>
    <dbReference type="NCBI Taxonomy" id="235205"/>
    <lineage>
        <taxon>Bacteria</taxon>
        <taxon>Pseudomonadati</taxon>
        <taxon>Pseudomonadota</taxon>
        <taxon>Gammaproteobacteria</taxon>
        <taxon>sulfur-oxidizing symbionts</taxon>
    </lineage>
</organism>
<dbReference type="InterPro" id="IPR027417">
    <property type="entry name" value="P-loop_NTPase"/>
</dbReference>
<name>A0A1H6K794_9GAMM</name>
<dbReference type="Pfam" id="PF13166">
    <property type="entry name" value="AAA_13"/>
    <property type="match status" value="1"/>
</dbReference>
<dbReference type="Gene3D" id="3.40.50.300">
    <property type="entry name" value="P-loop containing nucleotide triphosphate hydrolases"/>
    <property type="match status" value="2"/>
</dbReference>
<dbReference type="OrthoDB" id="9795565at2"/>
<dbReference type="PANTHER" id="PTHR32182">
    <property type="entry name" value="DNA REPLICATION AND REPAIR PROTEIN RECF"/>
    <property type="match status" value="1"/>
</dbReference>
<dbReference type="InterPro" id="IPR026866">
    <property type="entry name" value="CR006_AAA"/>
</dbReference>
<protein>
    <recommendedName>
        <fullName evidence="2">Protein CR006 P-loop domain-containing protein</fullName>
    </recommendedName>
</protein>
<evidence type="ECO:0000259" key="2">
    <source>
        <dbReference type="Pfam" id="PF13166"/>
    </source>
</evidence>
<dbReference type="GO" id="GO:0000731">
    <property type="term" value="P:DNA synthesis involved in DNA repair"/>
    <property type="evidence" value="ECO:0007669"/>
    <property type="project" value="TreeGrafter"/>
</dbReference>
<dbReference type="Proteomes" id="UP000198988">
    <property type="component" value="Unassembled WGS sequence"/>
</dbReference>
<feature type="coiled-coil region" evidence="1">
    <location>
        <begin position="357"/>
        <end position="438"/>
    </location>
</feature>
<dbReference type="SUPFAM" id="SSF52540">
    <property type="entry name" value="P-loop containing nucleoside triphosphate hydrolases"/>
    <property type="match status" value="1"/>
</dbReference>
<dbReference type="RefSeq" id="WP_090715100.1">
    <property type="nucleotide sequence ID" value="NZ_CDSC02000104.1"/>
</dbReference>
<feature type="domain" description="Protein CR006 P-loop" evidence="2">
    <location>
        <begin position="11"/>
        <end position="717"/>
    </location>
</feature>
<keyword evidence="1" id="KW-0175">Coiled coil</keyword>
<gene>
    <name evidence="3" type="ORF">BAZSYMA_ACONTIG25576_1</name>
</gene>
<sequence length="740" mass="86549">MISEIRIQNRASFNDSGIKIKNLKKINFIYGANGSGKTTISNFLRESNTINNDCSYTWKDDHALDILVYNKEFRKKYFSNDSIDGVFTIGEENIEKQEQIETKKSELERIKQEGIVKKGTLQEQKNKKNNTEEDFKKKAWSDIYKKYEPFFKKAFKGFGRQELFKEELLKCAIDNDSPLSNIDKLKKKSIIIFGRQPEHIDPLMDIVFDDIQKIENNLIWKTKIIGKSDINISKLIQHLNIDDWVNQGRNYLQSKTCPFCQEETITDDFKEQLKKYFDKEYLEQISGIEKYQLSYQSSLNSLTNQLEDIKRKVNSNQNIEMDIEVFSNILIALVSKSNTNKCLLEKKIKEPSRDIELASTTEQLEQLKQLIDDSNKKITAHNSVVANLQKEKEKLIIDIWSFIAQDNIDMIEEYKEKIKGLEKGIKKLTQEHKDKQTKWTSIEEDIQKLSQYGIGTQVTIDFINKTLIKFSFLNFSIEPSIEDKNKYQLKRENGDLAQTSLSEGEITFITLLYFIQLTKGSTDKSNIANNKILVVDDPVSSLDSNVLFIVSTLLKQIIEDTKNDTGNIKQVIFLTHNIYFHKEVSFINSRETENKYTNYWILRKNNKISSIESYGIKNPIKTSYELLWQELKDRKNISNTAIQNTMRRIIEYYFTIIGRYSNNNRLIKTLKDEDQEIGKALLSWINEGSHGISDDLYMEHRDDVQEKFMSVFKYIFKDTGHIEHYNMMMGENIKDKLINN</sequence>
<reference evidence="4" key="1">
    <citation type="submission" date="2016-06" db="EMBL/GenBank/DDBJ databases">
        <authorList>
            <person name="Petersen J."/>
            <person name="Sayavedra L."/>
        </authorList>
    </citation>
    <scope>NUCLEOTIDE SEQUENCE [LARGE SCALE GENOMIC DNA]</scope>
    <source>
        <strain evidence="4">BazSymA</strain>
    </source>
</reference>
<accession>A0A1H6K794</accession>
<proteinExistence type="predicted"/>
<dbReference type="GO" id="GO:0006302">
    <property type="term" value="P:double-strand break repair"/>
    <property type="evidence" value="ECO:0007669"/>
    <property type="project" value="TreeGrafter"/>
</dbReference>
<dbReference type="EMBL" id="CDSC02000104">
    <property type="protein sequence ID" value="SEH68874.1"/>
    <property type="molecule type" value="Genomic_DNA"/>
</dbReference>
<evidence type="ECO:0000313" key="4">
    <source>
        <dbReference type="Proteomes" id="UP000198988"/>
    </source>
</evidence>
<evidence type="ECO:0000256" key="1">
    <source>
        <dbReference type="SAM" id="Coils"/>
    </source>
</evidence>
<dbReference type="PANTHER" id="PTHR32182:SF22">
    <property type="entry name" value="ATP-DEPENDENT ENDONUCLEASE, OLD FAMILY-RELATED"/>
    <property type="match status" value="1"/>
</dbReference>